<protein>
    <submittedName>
        <fullName evidence="1">Uncharacterized protein</fullName>
    </submittedName>
</protein>
<sequence length="73" mass="7848">MTDVDAAADTAAAAEPLPVSVPAPCDWPERLERAVAAWLAEEIHNSPVARVTDAYNHLVTTLDGLKARILQEI</sequence>
<dbReference type="EMBL" id="VITV01000001">
    <property type="protein sequence ID" value="TWB82606.1"/>
    <property type="molecule type" value="Genomic_DNA"/>
</dbReference>
<organism evidence="1 2">
    <name type="scientific">Nitrospirillum amazonense</name>
    <dbReference type="NCBI Taxonomy" id="28077"/>
    <lineage>
        <taxon>Bacteria</taxon>
        <taxon>Pseudomonadati</taxon>
        <taxon>Pseudomonadota</taxon>
        <taxon>Alphaproteobacteria</taxon>
        <taxon>Rhodospirillales</taxon>
        <taxon>Azospirillaceae</taxon>
        <taxon>Nitrospirillum</taxon>
    </lineage>
</organism>
<dbReference type="AlphaFoldDB" id="A0A560KHD1"/>
<evidence type="ECO:0000313" key="2">
    <source>
        <dbReference type="Proteomes" id="UP000320516"/>
    </source>
</evidence>
<reference evidence="1 2" key="1">
    <citation type="submission" date="2019-06" db="EMBL/GenBank/DDBJ databases">
        <title>Genomic Encyclopedia of Type Strains, Phase IV (KMG-V): Genome sequencing to study the core and pangenomes of soil and plant-associated prokaryotes.</title>
        <authorList>
            <person name="Whitman W."/>
        </authorList>
    </citation>
    <scope>NUCLEOTIDE SEQUENCE [LARGE SCALE GENOMIC DNA]</scope>
    <source>
        <strain evidence="1 2">BR 12005</strain>
    </source>
</reference>
<dbReference type="Proteomes" id="UP000320516">
    <property type="component" value="Unassembled WGS sequence"/>
</dbReference>
<evidence type="ECO:0000313" key="1">
    <source>
        <dbReference type="EMBL" id="TWB82606.1"/>
    </source>
</evidence>
<proteinExistence type="predicted"/>
<gene>
    <name evidence="1" type="ORF">FBZ87_101314</name>
</gene>
<comment type="caution">
    <text evidence="1">The sequence shown here is derived from an EMBL/GenBank/DDBJ whole genome shotgun (WGS) entry which is preliminary data.</text>
</comment>
<name>A0A560KHD1_9PROT</name>
<accession>A0A560KHD1</accession>
<dbReference type="RefSeq" id="WP_145608617.1">
    <property type="nucleotide sequence ID" value="NZ_JARPAF010000004.1"/>
</dbReference>